<dbReference type="Proteomes" id="UP000005096">
    <property type="component" value="Chromosome"/>
</dbReference>
<name>E3CXM6_9BACT</name>
<gene>
    <name evidence="3" type="ORF">Apau_2059</name>
</gene>
<dbReference type="eggNOG" id="COG0715">
    <property type="taxonomic scope" value="Bacteria"/>
</dbReference>
<dbReference type="OrthoDB" id="9815602at2"/>
<dbReference type="PANTHER" id="PTHR31528:SF3">
    <property type="entry name" value="THIAMINE BIOSYNTHESIS PROTEIN HI_0357-RELATED"/>
    <property type="match status" value="1"/>
</dbReference>
<protein>
    <submittedName>
        <fullName evidence="3">NMT1/THI5 like domain protein</fullName>
    </submittedName>
</protein>
<dbReference type="PANTHER" id="PTHR31528">
    <property type="entry name" value="4-AMINO-5-HYDROXYMETHYL-2-METHYLPYRIMIDINE PHOSPHATE SYNTHASE THI11-RELATED"/>
    <property type="match status" value="1"/>
</dbReference>
<keyword evidence="4" id="KW-1185">Reference proteome</keyword>
<dbReference type="AlphaFoldDB" id="E3CXM6"/>
<proteinExistence type="predicted"/>
<dbReference type="Gene3D" id="3.40.190.10">
    <property type="entry name" value="Periplasmic binding protein-like II"/>
    <property type="match status" value="2"/>
</dbReference>
<dbReference type="SUPFAM" id="SSF53850">
    <property type="entry name" value="Periplasmic binding protein-like II"/>
    <property type="match status" value="1"/>
</dbReference>
<dbReference type="PaxDb" id="584708-Apau_2059"/>
<feature type="signal peptide" evidence="1">
    <location>
        <begin position="1"/>
        <end position="20"/>
    </location>
</feature>
<feature type="chain" id="PRO_5003167815" evidence="1">
    <location>
        <begin position="21"/>
        <end position="308"/>
    </location>
</feature>
<dbReference type="HOGENOM" id="CLU_028871_6_2_0"/>
<dbReference type="Pfam" id="PF09084">
    <property type="entry name" value="NMT1"/>
    <property type="match status" value="1"/>
</dbReference>
<evidence type="ECO:0000256" key="1">
    <source>
        <dbReference type="SAM" id="SignalP"/>
    </source>
</evidence>
<evidence type="ECO:0000313" key="4">
    <source>
        <dbReference type="Proteomes" id="UP000005096"/>
    </source>
</evidence>
<evidence type="ECO:0000259" key="2">
    <source>
        <dbReference type="Pfam" id="PF09084"/>
    </source>
</evidence>
<keyword evidence="1" id="KW-0732">Signal</keyword>
<dbReference type="RefSeq" id="WP_006301710.1">
    <property type="nucleotide sequence ID" value="NZ_CM001022.1"/>
</dbReference>
<reference evidence="3 4" key="1">
    <citation type="journal article" date="2010" name="Stand. Genomic Sci.">
        <title>Non-contiguous finished genome sequence of Aminomonas paucivorans type strain (GLU-3).</title>
        <authorList>
            <person name="Pitluck S."/>
            <person name="Yasawong M."/>
            <person name="Held B."/>
            <person name="Lapidus A."/>
            <person name="Nolan M."/>
            <person name="Copeland A."/>
            <person name="Lucas S."/>
            <person name="Del Rio T.G."/>
            <person name="Tice H."/>
            <person name="Cheng J.F."/>
            <person name="Chertkov O."/>
            <person name="Goodwin L."/>
            <person name="Tapia R."/>
            <person name="Han C."/>
            <person name="Liolios K."/>
            <person name="Ivanova N."/>
            <person name="Mavromatis K."/>
            <person name="Ovchinnikova G."/>
            <person name="Pati A."/>
            <person name="Chen A."/>
            <person name="Palaniappan K."/>
            <person name="Land M."/>
            <person name="Hauser L."/>
            <person name="Chang Y.J."/>
            <person name="Jeffries C.D."/>
            <person name="Pukall R."/>
            <person name="Spring S."/>
            <person name="Rohde M."/>
            <person name="Sikorski J."/>
            <person name="Goker M."/>
            <person name="Woyke T."/>
            <person name="Bristow J."/>
            <person name="Eisen J.A."/>
            <person name="Markowitz V."/>
            <person name="Hugenholtz P."/>
            <person name="Kyrpides N.C."/>
            <person name="Klenk H.P."/>
        </authorList>
    </citation>
    <scope>NUCLEOTIDE SEQUENCE [LARGE SCALE GENOMIC DNA]</scope>
    <source>
        <strain evidence="3 4">DSM 12260</strain>
    </source>
</reference>
<dbReference type="GO" id="GO:0009228">
    <property type="term" value="P:thiamine biosynthetic process"/>
    <property type="evidence" value="ECO:0007669"/>
    <property type="project" value="InterPro"/>
</dbReference>
<dbReference type="EMBL" id="CM001022">
    <property type="protein sequence ID" value="EFQ24470.1"/>
    <property type="molecule type" value="Genomic_DNA"/>
</dbReference>
<evidence type="ECO:0000313" key="3">
    <source>
        <dbReference type="EMBL" id="EFQ24470.1"/>
    </source>
</evidence>
<accession>E3CXM6</accession>
<dbReference type="STRING" id="584708.Apau_2059"/>
<sequence length="308" mass="33578">MRRLLCATVLLVLLGAPAGGAEKVRLMLDWTPNVDHAPLYWAQARGAFAREGLEVEILTPSDTADPLKLAAAGRTDLALGYMPQALVAASGGIPVRVCARLVARPLSTVVALEDKGIRSVKDLSGKRIGTTVPGMMDVLGKVFARHHGLKDLEWVHVGFQIVPPLASGKVAAVVGAFRNVEVVQLRRQGLKPRVFPLEEGGVPDYDELVVLASPALSKRPRVLAAFRRALAEGLEATRRHPEQAMSAYLQSVPGADQAEEREMLDATLPFFAKDQKLDPARWRRFADFALREKLVEKPVDPAPLLLRF</sequence>
<feature type="domain" description="SsuA/THI5-like" evidence="2">
    <location>
        <begin position="33"/>
        <end position="244"/>
    </location>
</feature>
<organism evidence="3 4">
    <name type="scientific">Aminomonas paucivorans DSM 12260</name>
    <dbReference type="NCBI Taxonomy" id="584708"/>
    <lineage>
        <taxon>Bacteria</taxon>
        <taxon>Thermotogati</taxon>
        <taxon>Synergistota</taxon>
        <taxon>Synergistia</taxon>
        <taxon>Synergistales</taxon>
        <taxon>Synergistaceae</taxon>
        <taxon>Aminomonas</taxon>
    </lineage>
</organism>
<dbReference type="InterPro" id="IPR027939">
    <property type="entry name" value="NMT1/THI5"/>
</dbReference>
<dbReference type="InterPro" id="IPR015168">
    <property type="entry name" value="SsuA/THI5"/>
</dbReference>